<name>A0A919CG54_9ACTN</name>
<dbReference type="AlphaFoldDB" id="A0A919CG54"/>
<evidence type="ECO:0000256" key="3">
    <source>
        <dbReference type="ARBA" id="ARBA00022692"/>
    </source>
</evidence>
<evidence type="ECO:0008006" key="10">
    <source>
        <dbReference type="Google" id="ProtNLM"/>
    </source>
</evidence>
<accession>A0A919CG54</accession>
<feature type="transmembrane region" description="Helical" evidence="7">
    <location>
        <begin position="535"/>
        <end position="560"/>
    </location>
</feature>
<evidence type="ECO:0000256" key="7">
    <source>
        <dbReference type="SAM" id="Phobius"/>
    </source>
</evidence>
<feature type="transmembrane region" description="Helical" evidence="7">
    <location>
        <begin position="754"/>
        <end position="774"/>
    </location>
</feature>
<evidence type="ECO:0000313" key="9">
    <source>
        <dbReference type="Proteomes" id="UP000654947"/>
    </source>
</evidence>
<gene>
    <name evidence="8" type="ORF">GCM10007147_12010</name>
</gene>
<reference evidence="8 9" key="1">
    <citation type="journal article" date="2014" name="Int. J. Syst. Evol. Microbiol.">
        <title>Complete genome sequence of Corynebacterium casei LMG S-19264T (=DSM 44701T), isolated from a smear-ripened cheese.</title>
        <authorList>
            <consortium name="US DOE Joint Genome Institute (JGI-PGF)"/>
            <person name="Walter F."/>
            <person name="Albersmeier A."/>
            <person name="Kalinowski J."/>
            <person name="Ruckert C."/>
        </authorList>
    </citation>
    <scope>NUCLEOTIDE SEQUENCE [LARGE SCALE GENOMIC DNA]</scope>
    <source>
        <strain evidence="8 9">KCTC 19473</strain>
    </source>
</reference>
<protein>
    <recommendedName>
        <fullName evidence="10">TIGR00374 family protein</fullName>
    </recommendedName>
</protein>
<evidence type="ECO:0000256" key="5">
    <source>
        <dbReference type="ARBA" id="ARBA00023136"/>
    </source>
</evidence>
<comment type="subcellular location">
    <subcellularLocation>
        <location evidence="1">Cell membrane</location>
        <topology evidence="1">Multi-pass membrane protein</topology>
    </subcellularLocation>
</comment>
<feature type="transmembrane region" description="Helical" evidence="7">
    <location>
        <begin position="606"/>
        <end position="633"/>
    </location>
</feature>
<feature type="transmembrane region" description="Helical" evidence="7">
    <location>
        <begin position="695"/>
        <end position="722"/>
    </location>
</feature>
<keyword evidence="4 7" id="KW-1133">Transmembrane helix</keyword>
<keyword evidence="3 7" id="KW-0812">Transmembrane</keyword>
<keyword evidence="5 7" id="KW-0472">Membrane</keyword>
<proteinExistence type="predicted"/>
<feature type="transmembrane region" description="Helical" evidence="7">
    <location>
        <begin position="728"/>
        <end position="747"/>
    </location>
</feature>
<dbReference type="PANTHER" id="PTHR39087">
    <property type="entry name" value="UPF0104 MEMBRANE PROTEIN MJ1595"/>
    <property type="match status" value="1"/>
</dbReference>
<evidence type="ECO:0000256" key="2">
    <source>
        <dbReference type="ARBA" id="ARBA00022475"/>
    </source>
</evidence>
<feature type="transmembrane region" description="Helical" evidence="7">
    <location>
        <begin position="80"/>
        <end position="105"/>
    </location>
</feature>
<evidence type="ECO:0000256" key="6">
    <source>
        <dbReference type="SAM" id="MobiDB-lite"/>
    </source>
</evidence>
<dbReference type="PANTHER" id="PTHR39087:SF2">
    <property type="entry name" value="UPF0104 MEMBRANE PROTEIN MJ1595"/>
    <property type="match status" value="1"/>
</dbReference>
<keyword evidence="2" id="KW-1003">Cell membrane</keyword>
<dbReference type="EMBL" id="BMXL01000004">
    <property type="protein sequence ID" value="GHD20210.1"/>
    <property type="molecule type" value="Genomic_DNA"/>
</dbReference>
<dbReference type="InterPro" id="IPR022791">
    <property type="entry name" value="L-PG_synthase/AglD"/>
</dbReference>
<feature type="transmembrane region" description="Helical" evidence="7">
    <location>
        <begin position="179"/>
        <end position="197"/>
    </location>
</feature>
<organism evidence="8 9">
    <name type="scientific">Nocardiopsis kunsanensis</name>
    <dbReference type="NCBI Taxonomy" id="141693"/>
    <lineage>
        <taxon>Bacteria</taxon>
        <taxon>Bacillati</taxon>
        <taxon>Actinomycetota</taxon>
        <taxon>Actinomycetes</taxon>
        <taxon>Streptosporangiales</taxon>
        <taxon>Nocardiopsidaceae</taxon>
        <taxon>Nocardiopsis</taxon>
    </lineage>
</organism>
<feature type="transmembrane region" description="Helical" evidence="7">
    <location>
        <begin position="151"/>
        <end position="167"/>
    </location>
</feature>
<dbReference type="GO" id="GO:0005886">
    <property type="term" value="C:plasma membrane"/>
    <property type="evidence" value="ECO:0007669"/>
    <property type="project" value="UniProtKB-SubCell"/>
</dbReference>
<evidence type="ECO:0000256" key="1">
    <source>
        <dbReference type="ARBA" id="ARBA00004651"/>
    </source>
</evidence>
<feature type="transmembrane region" description="Helical" evidence="7">
    <location>
        <begin position="117"/>
        <end position="139"/>
    </location>
</feature>
<comment type="caution">
    <text evidence="8">The sequence shown here is derived from an EMBL/GenBank/DDBJ whole genome shotgun (WGS) entry which is preliminary data.</text>
</comment>
<keyword evidence="9" id="KW-1185">Reference proteome</keyword>
<feature type="region of interest" description="Disordered" evidence="6">
    <location>
        <begin position="1"/>
        <end position="31"/>
    </location>
</feature>
<sequence>MSPDPRWSGTLGDVTTPTETDPRNAGPSPVAGVPRRPVDLFVGVAGLLLLAAVLIAVRVATGPGQAADTEGLRALIPSSLLFLVALGANLFILLLFCVSALRALFLRRLRDLARSSAAGVAAYGLASLVNAALAALVGSGGPTLSGTPGEVFTSASLGYVAAAIAVARTLPHGLPRVRAWLWGATATATVSAVLAGVTSFLALLVTVLVGLACGALALYAVGTRAAPTDLVRSSHEELARFGMPADLINPAGHDHDGNPRFLADLTDGSVVELSVLSSENTSGFWRRLRDLLFLRGPVAPRMLYGVRRRAEHAALMGQSMRSTGAHTPRVLAVGELSPGTVLLVREVVAERSFDTLTPEEITDQLADRCWHMLGNLRRHRLAHGDLSGDTLGLTGDGGLVLTGVDRGTVAAPQLRLSLDSAALVTLLALRIGERRAVDSAVRALGVNGTAALLPFLQPAGLPYAQRARLRADRGLLARMREHIVTLAPEAPAAPARLERMRPRTVVSVVVVTVVGFVLLNQLTGVDFATIVGADLSWSVAALVMATVCMVAAAMVLIGFVPLRLPWWRTVLVQYAGSFVRIAAPAGLGSIAINSRFVVKAGASTSLALSAVGLSQVVGFLVHVPLLLVCAYLTGTSYWTGFTPSPTVVLVCLAATVAIGAVLLQPRMRRAVGERVRPYLSGVLPRLLDTLQSPGGLILGLGGTLLLTIGFVLCLHFSVLAFTHPGEEVSLVAVAVVFLAGNAVGSAAPTPGGLGAVEAALIGGLTAVAGIPAAVALPAVLLFRLLTFWLPVLPGWAAFSYLQRREAI</sequence>
<evidence type="ECO:0000313" key="8">
    <source>
        <dbReference type="EMBL" id="GHD20210.1"/>
    </source>
</evidence>
<feature type="transmembrane region" description="Helical" evidence="7">
    <location>
        <begin position="645"/>
        <end position="663"/>
    </location>
</feature>
<feature type="transmembrane region" description="Helical" evidence="7">
    <location>
        <begin position="505"/>
        <end position="523"/>
    </location>
</feature>
<dbReference type="Pfam" id="PF03706">
    <property type="entry name" value="LPG_synthase_TM"/>
    <property type="match status" value="1"/>
</dbReference>
<evidence type="ECO:0000256" key="4">
    <source>
        <dbReference type="ARBA" id="ARBA00022989"/>
    </source>
</evidence>
<feature type="transmembrane region" description="Helical" evidence="7">
    <location>
        <begin position="203"/>
        <end position="222"/>
    </location>
</feature>
<feature type="transmembrane region" description="Helical" evidence="7">
    <location>
        <begin position="40"/>
        <end position="60"/>
    </location>
</feature>
<dbReference type="Proteomes" id="UP000654947">
    <property type="component" value="Unassembled WGS sequence"/>
</dbReference>
<feature type="transmembrane region" description="Helical" evidence="7">
    <location>
        <begin position="780"/>
        <end position="801"/>
    </location>
</feature>